<dbReference type="InterPro" id="IPR045119">
    <property type="entry name" value="SUN1-5"/>
</dbReference>
<comment type="subcellular location">
    <subcellularLocation>
        <location evidence="5">Nucleus inner membrane</location>
        <topology evidence="5">Single-pass type II membrane protein</topology>
    </subcellularLocation>
</comment>
<evidence type="ECO:0000256" key="2">
    <source>
        <dbReference type="ARBA" id="ARBA00022989"/>
    </source>
</evidence>
<organism evidence="7 8">
    <name type="scientific">Chanos chanos</name>
    <name type="common">Milkfish</name>
    <name type="synonym">Mugil chanos</name>
    <dbReference type="NCBI Taxonomy" id="29144"/>
    <lineage>
        <taxon>Eukaryota</taxon>
        <taxon>Metazoa</taxon>
        <taxon>Chordata</taxon>
        <taxon>Craniata</taxon>
        <taxon>Vertebrata</taxon>
        <taxon>Euteleostomi</taxon>
        <taxon>Actinopterygii</taxon>
        <taxon>Neopterygii</taxon>
        <taxon>Teleostei</taxon>
        <taxon>Ostariophysi</taxon>
        <taxon>Gonorynchiformes</taxon>
        <taxon>Chanidae</taxon>
        <taxon>Chanos</taxon>
    </lineage>
</organism>
<dbReference type="FunFam" id="2.60.120.260:FF:000009">
    <property type="entry name" value="SUN domain-containing protein 1 isoform X1"/>
    <property type="match status" value="1"/>
</dbReference>
<dbReference type="PANTHER" id="PTHR12911:SF22">
    <property type="entry name" value="SUN DOMAIN-CONTAINING PROTEIN 2"/>
    <property type="match status" value="1"/>
</dbReference>
<dbReference type="InterPro" id="IPR012919">
    <property type="entry name" value="SUN_dom"/>
</dbReference>
<dbReference type="Pfam" id="PF07738">
    <property type="entry name" value="Sad1_UNC"/>
    <property type="match status" value="1"/>
</dbReference>
<evidence type="ECO:0000256" key="3">
    <source>
        <dbReference type="ARBA" id="ARBA00023054"/>
    </source>
</evidence>
<dbReference type="OrthoDB" id="342281at2759"/>
<proteinExistence type="predicted"/>
<evidence type="ECO:0000313" key="7">
    <source>
        <dbReference type="Proteomes" id="UP000504632"/>
    </source>
</evidence>
<dbReference type="PROSITE" id="PS51469">
    <property type="entry name" value="SUN"/>
    <property type="match status" value="1"/>
</dbReference>
<dbReference type="AlphaFoldDB" id="A0A6J2WM89"/>
<dbReference type="PANTHER" id="PTHR12911">
    <property type="entry name" value="SAD1/UNC-84-LIKE PROTEIN-RELATED"/>
    <property type="match status" value="1"/>
</dbReference>
<dbReference type="GO" id="GO:0043495">
    <property type="term" value="F:protein-membrane adaptor activity"/>
    <property type="evidence" value="ECO:0007669"/>
    <property type="project" value="TreeGrafter"/>
</dbReference>
<feature type="domain" description="SUN" evidence="6">
    <location>
        <begin position="177"/>
        <end position="338"/>
    </location>
</feature>
<dbReference type="Pfam" id="PF18580">
    <property type="entry name" value="HTH_SUN2"/>
    <property type="match status" value="1"/>
</dbReference>
<keyword evidence="4" id="KW-0472">Membrane</keyword>
<dbReference type="InParanoid" id="A0A6J2WM89"/>
<protein>
    <submittedName>
        <fullName evidence="8">SUN domain-containing protein 2-like</fullName>
    </submittedName>
</protein>
<sequence>MSESRDRDVEKLMRLKTDIASLRVDTKKQREQEMAEMQGLIGGLKEHVSDLQSTSDLIQQRMDTQEKQHAESTSRLKLELCDRMFKFLSSSVSHLNVVLRSDLQEELENLEKRILERLGRDRGEQRTDVWRTVGETLRQEGAGAVTIQDMEKIVQRALSLYRADGIGMADYALESAGASVINTCCSETYQTRAASLSLFGFPVFYWSESPRVVIQPEVYPGKCWAFRGSEGFVGISLSYPIHITHVTLEHLPKVLSPPGRIDSAPRDFAVYGMSSVNEAGNLLGKFSYDREGESVQTFKLPNSPEQRIYKMVELRILNNWGHPEYTCVYRFRVHGEPLSV</sequence>
<reference evidence="8" key="1">
    <citation type="submission" date="2025-08" db="UniProtKB">
        <authorList>
            <consortium name="RefSeq"/>
        </authorList>
    </citation>
    <scope>IDENTIFICATION</scope>
</reference>
<evidence type="ECO:0000313" key="8">
    <source>
        <dbReference type="RefSeq" id="XP_030645614.1"/>
    </source>
</evidence>
<evidence type="ECO:0000256" key="5">
    <source>
        <dbReference type="ARBA" id="ARBA00037816"/>
    </source>
</evidence>
<dbReference type="GO" id="GO:0005637">
    <property type="term" value="C:nuclear inner membrane"/>
    <property type="evidence" value="ECO:0007669"/>
    <property type="project" value="UniProtKB-SubCell"/>
</dbReference>
<dbReference type="RefSeq" id="XP_030645614.1">
    <property type="nucleotide sequence ID" value="XM_030789754.1"/>
</dbReference>
<dbReference type="GeneID" id="115826077"/>
<keyword evidence="1" id="KW-0812">Transmembrane</keyword>
<keyword evidence="7" id="KW-1185">Reference proteome</keyword>
<evidence type="ECO:0000259" key="6">
    <source>
        <dbReference type="PROSITE" id="PS51469"/>
    </source>
</evidence>
<dbReference type="InterPro" id="IPR040994">
    <property type="entry name" value="Sun_CC2"/>
</dbReference>
<evidence type="ECO:0000256" key="4">
    <source>
        <dbReference type="ARBA" id="ARBA00023136"/>
    </source>
</evidence>
<keyword evidence="3" id="KW-0175">Coiled coil</keyword>
<evidence type="ECO:0000256" key="1">
    <source>
        <dbReference type="ARBA" id="ARBA00022692"/>
    </source>
</evidence>
<dbReference type="GO" id="GO:0034993">
    <property type="term" value="C:meiotic nuclear membrane microtubule tethering complex"/>
    <property type="evidence" value="ECO:0007669"/>
    <property type="project" value="TreeGrafter"/>
</dbReference>
<name>A0A6J2WM89_CHACN</name>
<dbReference type="Gene3D" id="2.60.120.260">
    <property type="entry name" value="Galactose-binding domain-like"/>
    <property type="match status" value="1"/>
</dbReference>
<dbReference type="Proteomes" id="UP000504632">
    <property type="component" value="Chromosome 13"/>
</dbReference>
<keyword evidence="2" id="KW-1133">Transmembrane helix</keyword>
<gene>
    <name evidence="8" type="primary">LOC115826077</name>
</gene>
<accession>A0A6J2WM89</accession>